<comment type="caution">
    <text evidence="1">The sequence shown here is derived from an EMBL/GenBank/DDBJ whole genome shotgun (WGS) entry which is preliminary data.</text>
</comment>
<name>A0A9N9C9H7_9GLOM</name>
<protein>
    <submittedName>
        <fullName evidence="1">4278_t:CDS:1</fullName>
    </submittedName>
</protein>
<accession>A0A9N9C9H7</accession>
<evidence type="ECO:0000313" key="1">
    <source>
        <dbReference type="EMBL" id="CAG8593934.1"/>
    </source>
</evidence>
<proteinExistence type="predicted"/>
<evidence type="ECO:0000313" key="2">
    <source>
        <dbReference type="Proteomes" id="UP000789739"/>
    </source>
</evidence>
<reference evidence="1" key="1">
    <citation type="submission" date="2021-06" db="EMBL/GenBank/DDBJ databases">
        <authorList>
            <person name="Kallberg Y."/>
            <person name="Tangrot J."/>
            <person name="Rosling A."/>
        </authorList>
    </citation>
    <scope>NUCLEOTIDE SEQUENCE</scope>
    <source>
        <strain evidence="1">BR232B</strain>
    </source>
</reference>
<feature type="non-terminal residue" evidence="1">
    <location>
        <position position="253"/>
    </location>
</feature>
<keyword evidence="2" id="KW-1185">Reference proteome</keyword>
<dbReference type="Proteomes" id="UP000789739">
    <property type="component" value="Unassembled WGS sequence"/>
</dbReference>
<gene>
    <name evidence="1" type="ORF">PBRASI_LOCUS7274</name>
</gene>
<dbReference type="EMBL" id="CAJVPI010001091">
    <property type="protein sequence ID" value="CAG8593934.1"/>
    <property type="molecule type" value="Genomic_DNA"/>
</dbReference>
<dbReference type="AlphaFoldDB" id="A0A9N9C9H7"/>
<sequence length="253" mass="29066">MNELARAEITKSTNVDPLESDMARNNLYQTDHPYSITAKITANKSKMKLLQGPFAKAYTLLNEEQCDFLRKLYLELEDDPLHPLFADDVFPKVQQTLEYLSICPKRRNELLSSLQQLMSERPSAKPDKDVHAEHIRSNSNKREITSACTVPSDSPKKRHRKCSDPNIKRKYGEWILNFQQEHQVYAAREIEELDVKELAATNKPLSQEPYDPTALSFFISEDQWQSLPISDYELTANTYYAGDGFSLSTDDAK</sequence>
<organism evidence="1 2">
    <name type="scientific">Paraglomus brasilianum</name>
    <dbReference type="NCBI Taxonomy" id="144538"/>
    <lineage>
        <taxon>Eukaryota</taxon>
        <taxon>Fungi</taxon>
        <taxon>Fungi incertae sedis</taxon>
        <taxon>Mucoromycota</taxon>
        <taxon>Glomeromycotina</taxon>
        <taxon>Glomeromycetes</taxon>
        <taxon>Paraglomerales</taxon>
        <taxon>Paraglomeraceae</taxon>
        <taxon>Paraglomus</taxon>
    </lineage>
</organism>